<accession>A0A0K0DQT6</accession>
<reference evidence="3" key="2">
    <citation type="submission" date="2017-02" db="UniProtKB">
        <authorList>
            <consortium name="WormBaseParasite"/>
        </authorList>
    </citation>
    <scope>IDENTIFICATION</scope>
</reference>
<keyword evidence="2" id="KW-1185">Reference proteome</keyword>
<dbReference type="Proteomes" id="UP000035642">
    <property type="component" value="Unassembled WGS sequence"/>
</dbReference>
<feature type="region of interest" description="Disordered" evidence="1">
    <location>
        <begin position="60"/>
        <end position="83"/>
    </location>
</feature>
<sequence>MEQKTSQSDQLSFTKHSRGASSESSVFGNSALVAAPNPFSNVRNYDLVNKVFSFVDHMAEDQQKQPCRSSTESPDQNEPIAGNMFSNNQFEAQHSVAYSIINEECRSSILPNCSSISHTTPLEVDSSSAGAPGNALSDMFALFRDHNNEENEEKTAVFLPL</sequence>
<organism evidence="2 3">
    <name type="scientific">Angiostrongylus cantonensis</name>
    <name type="common">Rat lungworm</name>
    <dbReference type="NCBI Taxonomy" id="6313"/>
    <lineage>
        <taxon>Eukaryota</taxon>
        <taxon>Metazoa</taxon>
        <taxon>Ecdysozoa</taxon>
        <taxon>Nematoda</taxon>
        <taxon>Chromadorea</taxon>
        <taxon>Rhabditida</taxon>
        <taxon>Rhabditina</taxon>
        <taxon>Rhabditomorpha</taxon>
        <taxon>Strongyloidea</taxon>
        <taxon>Metastrongylidae</taxon>
        <taxon>Angiostrongylus</taxon>
    </lineage>
</organism>
<feature type="region of interest" description="Disordered" evidence="1">
    <location>
        <begin position="1"/>
        <end position="25"/>
    </location>
</feature>
<evidence type="ECO:0000313" key="3">
    <source>
        <dbReference type="WBParaSite" id="ACAC_0001412501-mRNA-1"/>
    </source>
</evidence>
<evidence type="ECO:0000256" key="1">
    <source>
        <dbReference type="SAM" id="MobiDB-lite"/>
    </source>
</evidence>
<dbReference type="WBParaSite" id="ACAC_0001412501-mRNA-1">
    <property type="protein sequence ID" value="ACAC_0001412501-mRNA-1"/>
    <property type="gene ID" value="ACAC_0001412501"/>
</dbReference>
<evidence type="ECO:0000313" key="2">
    <source>
        <dbReference type="Proteomes" id="UP000035642"/>
    </source>
</evidence>
<dbReference type="AlphaFoldDB" id="A0A0K0DQT6"/>
<protein>
    <submittedName>
        <fullName evidence="3">Ovule protein</fullName>
    </submittedName>
</protein>
<name>A0A0K0DQT6_ANGCA</name>
<proteinExistence type="predicted"/>
<reference evidence="2" key="1">
    <citation type="submission" date="2012-09" db="EMBL/GenBank/DDBJ databases">
        <authorList>
            <person name="Martin A.A."/>
        </authorList>
    </citation>
    <scope>NUCLEOTIDE SEQUENCE</scope>
</reference>
<feature type="compositionally biased region" description="Polar residues" evidence="1">
    <location>
        <begin position="64"/>
        <end position="76"/>
    </location>
</feature>